<reference evidence="2" key="1">
    <citation type="journal article" date="2019" name="Int. J. Syst. Evol. Microbiol.">
        <title>The Global Catalogue of Microorganisms (GCM) 10K type strain sequencing project: providing services to taxonomists for standard genome sequencing and annotation.</title>
        <authorList>
            <consortium name="The Broad Institute Genomics Platform"/>
            <consortium name="The Broad Institute Genome Sequencing Center for Infectious Disease"/>
            <person name="Wu L."/>
            <person name="Ma J."/>
        </authorList>
    </citation>
    <scope>NUCLEOTIDE SEQUENCE [LARGE SCALE GENOMIC DNA]</scope>
    <source>
        <strain evidence="2">NBRC 108728</strain>
    </source>
</reference>
<accession>A0ABM8GHU9</accession>
<dbReference type="Proteomes" id="UP001321486">
    <property type="component" value="Chromosome"/>
</dbReference>
<name>A0ABM8GHU9_9MICO</name>
<sequence>MNTVGDGGGREGDLAVDDHVAAALEGRDDDIDALRGGIERRGIGDVTDDDLRVGSDERVDAGRLGGVVLPAAADEEADLHVVLIDEVRCDAGAEEAGCACDEAGGHDVLAFESADAGSRLFEYRYAPVP</sequence>
<proteinExistence type="predicted"/>
<dbReference type="EMBL" id="AP027732">
    <property type="protein sequence ID" value="BDZ47921.1"/>
    <property type="molecule type" value="Genomic_DNA"/>
</dbReference>
<keyword evidence="2" id="KW-1185">Reference proteome</keyword>
<evidence type="ECO:0000313" key="1">
    <source>
        <dbReference type="EMBL" id="BDZ47921.1"/>
    </source>
</evidence>
<protein>
    <submittedName>
        <fullName evidence="1">Uncharacterized protein</fullName>
    </submittedName>
</protein>
<organism evidence="1 2">
    <name type="scientific">Frondihabitans sucicola</name>
    <dbReference type="NCBI Taxonomy" id="1268041"/>
    <lineage>
        <taxon>Bacteria</taxon>
        <taxon>Bacillati</taxon>
        <taxon>Actinomycetota</taxon>
        <taxon>Actinomycetes</taxon>
        <taxon>Micrococcales</taxon>
        <taxon>Microbacteriaceae</taxon>
        <taxon>Frondihabitans</taxon>
    </lineage>
</organism>
<gene>
    <name evidence="1" type="ORF">GCM10025867_01620</name>
</gene>
<evidence type="ECO:0000313" key="2">
    <source>
        <dbReference type="Proteomes" id="UP001321486"/>
    </source>
</evidence>